<name>A0A3A4QTK7_9BACT</name>
<dbReference type="NCBIfam" id="NF001140">
    <property type="entry name" value="PRK00147.1"/>
    <property type="match status" value="1"/>
</dbReference>
<dbReference type="EC" id="2.4.99.17" evidence="10 13"/>
<dbReference type="SUPFAM" id="SSF111337">
    <property type="entry name" value="QueA-like"/>
    <property type="match status" value="1"/>
</dbReference>
<evidence type="ECO:0000256" key="4">
    <source>
        <dbReference type="ARBA" id="ARBA00022490"/>
    </source>
</evidence>
<comment type="catalytic activity">
    <reaction evidence="8 13">
        <text>7-aminomethyl-7-carbaguanosine(34) in tRNA + S-adenosyl-L-methionine = epoxyqueuosine(34) in tRNA + adenine + L-methionine + 2 H(+)</text>
        <dbReference type="Rhea" id="RHEA:32155"/>
        <dbReference type="Rhea" id="RHEA-COMP:10342"/>
        <dbReference type="Rhea" id="RHEA-COMP:18582"/>
        <dbReference type="ChEBI" id="CHEBI:15378"/>
        <dbReference type="ChEBI" id="CHEBI:16708"/>
        <dbReference type="ChEBI" id="CHEBI:57844"/>
        <dbReference type="ChEBI" id="CHEBI:59789"/>
        <dbReference type="ChEBI" id="CHEBI:82833"/>
        <dbReference type="ChEBI" id="CHEBI:194443"/>
        <dbReference type="EC" id="2.4.99.17"/>
    </reaction>
</comment>
<protein>
    <recommendedName>
        <fullName evidence="11 13">S-adenosylmethionine:tRNA ribosyltransferase-isomerase</fullName>
        <ecNumber evidence="10 13">2.4.99.17</ecNumber>
    </recommendedName>
    <alternativeName>
        <fullName evidence="12 13">Queuosine biosynthesis protein QueA</fullName>
    </alternativeName>
</protein>
<comment type="caution">
    <text evidence="14">The sequence shown here is derived from an EMBL/GenBank/DDBJ whole genome shotgun (WGS) entry which is preliminary data.</text>
</comment>
<dbReference type="InterPro" id="IPR042119">
    <property type="entry name" value="QueA_dom2"/>
</dbReference>
<gene>
    <name evidence="13 14" type="primary">queA</name>
    <name evidence="14" type="ORF">C4541_10545</name>
</gene>
<evidence type="ECO:0000256" key="12">
    <source>
        <dbReference type="ARBA" id="ARBA00076160"/>
    </source>
</evidence>
<dbReference type="Pfam" id="PF02547">
    <property type="entry name" value="Queuosine_synth"/>
    <property type="match status" value="1"/>
</dbReference>
<dbReference type="GO" id="GO:0051075">
    <property type="term" value="F:S-adenosylmethionine:tRNA ribosyltransferase-isomerase activity"/>
    <property type="evidence" value="ECO:0007669"/>
    <property type="project" value="UniProtKB-EC"/>
</dbReference>
<evidence type="ECO:0000256" key="3">
    <source>
        <dbReference type="ARBA" id="ARBA00011245"/>
    </source>
</evidence>
<comment type="pathway">
    <text evidence="2 13">tRNA modification; tRNA-queuosine biosynthesis.</text>
</comment>
<dbReference type="FunFam" id="2.40.10.240:FF:000002">
    <property type="entry name" value="S-adenosylmethionine:tRNA ribosyltransferase-isomerase"/>
    <property type="match status" value="1"/>
</dbReference>
<evidence type="ECO:0000256" key="11">
    <source>
        <dbReference type="ARBA" id="ARBA00069325"/>
    </source>
</evidence>
<keyword evidence="5 13" id="KW-0808">Transferase</keyword>
<comment type="similarity">
    <text evidence="9 13">Belongs to the QueA family.</text>
</comment>
<dbReference type="Gene3D" id="3.40.1780.10">
    <property type="entry name" value="QueA-like"/>
    <property type="match status" value="1"/>
</dbReference>
<dbReference type="GO" id="GO:0008616">
    <property type="term" value="P:tRNA queuosine(34) biosynthetic process"/>
    <property type="evidence" value="ECO:0007669"/>
    <property type="project" value="UniProtKB-UniRule"/>
</dbReference>
<dbReference type="EMBL" id="QZJZ01000083">
    <property type="protein sequence ID" value="RJP57290.1"/>
    <property type="molecule type" value="Genomic_DNA"/>
</dbReference>
<keyword evidence="7 13" id="KW-0671">Queuosine biosynthesis</keyword>
<dbReference type="PANTHER" id="PTHR30307:SF0">
    <property type="entry name" value="S-ADENOSYLMETHIONINE:TRNA RIBOSYLTRANSFERASE-ISOMERASE"/>
    <property type="match status" value="1"/>
</dbReference>
<dbReference type="UniPathway" id="UPA00392"/>
<evidence type="ECO:0000313" key="14">
    <source>
        <dbReference type="EMBL" id="RJP57290.1"/>
    </source>
</evidence>
<comment type="function">
    <text evidence="13">Transfers and isomerizes the ribose moiety from AdoMet to the 7-aminomethyl group of 7-deazaguanine (preQ1-tRNA) to give epoxyqueuosine (oQ-tRNA).</text>
</comment>
<accession>A0A3A4QTK7</accession>
<keyword evidence="4 13" id="KW-0963">Cytoplasm</keyword>
<sequence length="349" mass="39169">MRTEEFNYSLPESLIAQQPAKNRHDSRLMVLYYKSKKVVHSTFRDICSFLSPAHLLVVNDTKVFPARLLGRKESGGAVEILLVREVDGLRWEAMVQPSARVKEGTPVAIDGWNKQVSVEERLPGGSRLVQFPDECEPLDIAFQYGHMPLPPYIKRDVSDKEQSAFDFQRYQTIFARDAGSVAAPTASLHFTDTVLAELQERSVGIQHITLHVGPGTFKPVKTDTITDHVMDYEYYAVSQETERNINTHISNGGTVCGVGTTVVRTLEAISDESGRIHAGNGKTDLFIYPGYSFKIVRNMLTNFHLPKSTLLMLVCALAGSDFVLSAYHEAIREKYRFYSYGDAMLLLNQ</sequence>
<dbReference type="InterPro" id="IPR003699">
    <property type="entry name" value="QueA"/>
</dbReference>
<dbReference type="Gene3D" id="2.40.10.240">
    <property type="entry name" value="QueA-like"/>
    <property type="match status" value="1"/>
</dbReference>
<dbReference type="AlphaFoldDB" id="A0A3A4QTK7"/>
<comment type="subunit">
    <text evidence="3 13">Monomer.</text>
</comment>
<keyword evidence="14" id="KW-0413">Isomerase</keyword>
<dbReference type="Proteomes" id="UP000266426">
    <property type="component" value="Unassembled WGS sequence"/>
</dbReference>
<evidence type="ECO:0000313" key="15">
    <source>
        <dbReference type="Proteomes" id="UP000266426"/>
    </source>
</evidence>
<reference evidence="14 15" key="1">
    <citation type="journal article" date="2017" name="ISME J.">
        <title>Energy and carbon metabolisms in a deep terrestrial subsurface fluid microbial community.</title>
        <authorList>
            <person name="Momper L."/>
            <person name="Jungbluth S.P."/>
            <person name="Lee M.D."/>
            <person name="Amend J.P."/>
        </authorList>
    </citation>
    <scope>NUCLEOTIDE SEQUENCE [LARGE SCALE GENOMIC DNA]</scope>
    <source>
        <strain evidence="14">SURF_26</strain>
    </source>
</reference>
<organism evidence="14 15">
    <name type="scientific">Candidatus Auribacter fodinae</name>
    <dbReference type="NCBI Taxonomy" id="2093366"/>
    <lineage>
        <taxon>Bacteria</taxon>
        <taxon>Pseudomonadati</taxon>
        <taxon>Candidatus Auribacterota</taxon>
        <taxon>Candidatus Auribacteria</taxon>
        <taxon>Candidatus Auribacterales</taxon>
        <taxon>Candidatus Auribacteraceae</taxon>
        <taxon>Candidatus Auribacter</taxon>
    </lineage>
</organism>
<evidence type="ECO:0000256" key="9">
    <source>
        <dbReference type="ARBA" id="ARBA00061210"/>
    </source>
</evidence>
<proteinExistence type="inferred from homology"/>
<evidence type="ECO:0000256" key="5">
    <source>
        <dbReference type="ARBA" id="ARBA00022679"/>
    </source>
</evidence>
<dbReference type="InterPro" id="IPR042118">
    <property type="entry name" value="QueA_dom1"/>
</dbReference>
<dbReference type="FunFam" id="3.40.1780.10:FF:000001">
    <property type="entry name" value="S-adenosylmethionine:tRNA ribosyltransferase-isomerase"/>
    <property type="match status" value="1"/>
</dbReference>
<evidence type="ECO:0000256" key="8">
    <source>
        <dbReference type="ARBA" id="ARBA00052751"/>
    </source>
</evidence>
<evidence type="ECO:0000256" key="1">
    <source>
        <dbReference type="ARBA" id="ARBA00004496"/>
    </source>
</evidence>
<evidence type="ECO:0000256" key="2">
    <source>
        <dbReference type="ARBA" id="ARBA00004691"/>
    </source>
</evidence>
<dbReference type="GO" id="GO:0005737">
    <property type="term" value="C:cytoplasm"/>
    <property type="evidence" value="ECO:0007669"/>
    <property type="project" value="UniProtKB-SubCell"/>
</dbReference>
<keyword evidence="14" id="KW-0328">Glycosyltransferase</keyword>
<evidence type="ECO:0000256" key="7">
    <source>
        <dbReference type="ARBA" id="ARBA00022785"/>
    </source>
</evidence>
<comment type="subcellular location">
    <subcellularLocation>
        <location evidence="1 13">Cytoplasm</location>
    </subcellularLocation>
</comment>
<dbReference type="PANTHER" id="PTHR30307">
    <property type="entry name" value="S-ADENOSYLMETHIONINE:TRNA RIBOSYLTRANSFERASE-ISOMERASE"/>
    <property type="match status" value="1"/>
</dbReference>
<evidence type="ECO:0000256" key="13">
    <source>
        <dbReference type="HAMAP-Rule" id="MF_00113"/>
    </source>
</evidence>
<evidence type="ECO:0000256" key="10">
    <source>
        <dbReference type="ARBA" id="ARBA00066503"/>
    </source>
</evidence>
<evidence type="ECO:0000256" key="6">
    <source>
        <dbReference type="ARBA" id="ARBA00022691"/>
    </source>
</evidence>
<dbReference type="InterPro" id="IPR036100">
    <property type="entry name" value="QueA_sf"/>
</dbReference>
<dbReference type="HAMAP" id="MF_00113">
    <property type="entry name" value="QueA"/>
    <property type="match status" value="1"/>
</dbReference>
<keyword evidence="6 13" id="KW-0949">S-adenosyl-L-methionine</keyword>
<dbReference type="NCBIfam" id="TIGR00113">
    <property type="entry name" value="queA"/>
    <property type="match status" value="1"/>
</dbReference>